<keyword evidence="1" id="KW-0175">Coiled coil</keyword>
<feature type="compositionally biased region" description="Low complexity" evidence="2">
    <location>
        <begin position="128"/>
        <end position="140"/>
    </location>
</feature>
<sequence>MPPEVQQHLQQSDATVQQLQQELQKLQAEVQDKQADRDHKAQLAEMDAQVKLAIARMNNESKENLNELTQAVKLMLQHMQVPASLAQQVNQGLAMITNNMNRRPRNIPMQDINPLNAGFSLPESNMGQQPMPQEQQQMQQNYAPDTSQIENNAPQWLQ</sequence>
<protein>
    <submittedName>
        <fullName evidence="3">Uncharacterized protein</fullName>
    </submittedName>
</protein>
<evidence type="ECO:0000256" key="1">
    <source>
        <dbReference type="SAM" id="Coils"/>
    </source>
</evidence>
<evidence type="ECO:0000313" key="3">
    <source>
        <dbReference type="EMBL" id="AXI04414.1"/>
    </source>
</evidence>
<proteinExistence type="predicted"/>
<keyword evidence="4" id="KW-1185">Reference proteome</keyword>
<dbReference type="EMBL" id="CP031222">
    <property type="protein sequence ID" value="AXI04414.1"/>
    <property type="molecule type" value="Genomic_DNA"/>
</dbReference>
<feature type="compositionally biased region" description="Polar residues" evidence="2">
    <location>
        <begin position="141"/>
        <end position="158"/>
    </location>
</feature>
<accession>A0A345PAV5</accession>
<feature type="region of interest" description="Disordered" evidence="2">
    <location>
        <begin position="121"/>
        <end position="158"/>
    </location>
</feature>
<name>A0A345PAV5_9GAMM</name>
<dbReference type="KEGG" id="mbah:HYN46_17170"/>
<gene>
    <name evidence="3" type="ORF">HYN46_17170</name>
</gene>
<dbReference type="Proteomes" id="UP000253940">
    <property type="component" value="Chromosome"/>
</dbReference>
<organism evidence="3 4">
    <name type="scientific">Aquirhabdus parva</name>
    <dbReference type="NCBI Taxonomy" id="2283318"/>
    <lineage>
        <taxon>Bacteria</taxon>
        <taxon>Pseudomonadati</taxon>
        <taxon>Pseudomonadota</taxon>
        <taxon>Gammaproteobacteria</taxon>
        <taxon>Moraxellales</taxon>
        <taxon>Moraxellaceae</taxon>
        <taxon>Aquirhabdus</taxon>
    </lineage>
</organism>
<evidence type="ECO:0000256" key="2">
    <source>
        <dbReference type="SAM" id="MobiDB-lite"/>
    </source>
</evidence>
<reference evidence="3 4" key="1">
    <citation type="submission" date="2018-07" db="EMBL/GenBank/DDBJ databases">
        <title>Genome sequencing of Moraxellaceae gen. HYN0046.</title>
        <authorList>
            <person name="Kim M."/>
            <person name="Yi H."/>
        </authorList>
    </citation>
    <scope>NUCLEOTIDE SEQUENCE [LARGE SCALE GENOMIC DNA]</scope>
    <source>
        <strain evidence="3 4">HYN0046</strain>
    </source>
</reference>
<feature type="coiled-coil region" evidence="1">
    <location>
        <begin position="9"/>
        <end position="63"/>
    </location>
</feature>
<evidence type="ECO:0000313" key="4">
    <source>
        <dbReference type="Proteomes" id="UP000253940"/>
    </source>
</evidence>
<dbReference type="AlphaFoldDB" id="A0A345PAV5"/>